<dbReference type="AlphaFoldDB" id="A0A3M7TCZ5"/>
<proteinExistence type="predicted"/>
<evidence type="ECO:0008006" key="3">
    <source>
        <dbReference type="Google" id="ProtNLM"/>
    </source>
</evidence>
<accession>A0A3M7TCZ5</accession>
<protein>
    <recommendedName>
        <fullName evidence="3">DUF1579 domain-containing protein</fullName>
    </recommendedName>
</protein>
<dbReference type="Proteomes" id="UP000278775">
    <property type="component" value="Unassembled WGS sequence"/>
</dbReference>
<dbReference type="EMBL" id="QWIU01000002">
    <property type="protein sequence ID" value="RNA61452.1"/>
    <property type="molecule type" value="Genomic_DNA"/>
</dbReference>
<name>A0A3M7TCZ5_9FLAO</name>
<reference evidence="1 2" key="1">
    <citation type="submission" date="2018-08" db="EMBL/GenBank/DDBJ databases">
        <title>Chryseobacterium nematophagum: a novel matrix digesting pathogen of nematodes.</title>
        <authorList>
            <person name="Page A."/>
            <person name="Roberts M."/>
            <person name="Felix M.-A."/>
            <person name="Weir W."/>
        </authorList>
    </citation>
    <scope>NUCLEOTIDE SEQUENCE [LARGE SCALE GENOMIC DNA]</scope>
    <source>
        <strain evidence="1 2">JUb129</strain>
    </source>
</reference>
<evidence type="ECO:0000313" key="1">
    <source>
        <dbReference type="EMBL" id="RNA61452.1"/>
    </source>
</evidence>
<evidence type="ECO:0000313" key="2">
    <source>
        <dbReference type="Proteomes" id="UP000278775"/>
    </source>
</evidence>
<comment type="caution">
    <text evidence="1">The sequence shown here is derived from an EMBL/GenBank/DDBJ whole genome shotgun (WGS) entry which is preliminary data.</text>
</comment>
<organism evidence="1 2">
    <name type="scientific">Chryseobacterium nematophagum</name>
    <dbReference type="NCBI Taxonomy" id="2305228"/>
    <lineage>
        <taxon>Bacteria</taxon>
        <taxon>Pseudomonadati</taxon>
        <taxon>Bacteroidota</taxon>
        <taxon>Flavobacteriia</taxon>
        <taxon>Flavobacteriales</taxon>
        <taxon>Weeksellaceae</taxon>
        <taxon>Chryseobacterium group</taxon>
        <taxon>Chryseobacterium</taxon>
    </lineage>
</organism>
<gene>
    <name evidence="1" type="ORF">D1631_05645</name>
</gene>
<sequence>MASCQNNPSTCPDAKSVKDINGLLNKYVGTWKGTLDGNNYEFNFIKKENVERGYDSVKWDILIGRVKIINSNGDIIFNNFNLSNNDANWGDNFQKDLTRYLVIFSGNKVECIDSGYLYLRIQSETPNNMDLSFIPDRDIVTQDCSNFQTTIPSNKIINLAKQ</sequence>